<dbReference type="Pfam" id="PF16166">
    <property type="entry name" value="TIC20"/>
    <property type="match status" value="1"/>
</dbReference>
<dbReference type="Proteomes" id="UP001396334">
    <property type="component" value="Unassembled WGS sequence"/>
</dbReference>
<keyword evidence="7" id="KW-0934">Plastid</keyword>
<evidence type="ECO:0000313" key="8">
    <source>
        <dbReference type="EMBL" id="KAK9001188.1"/>
    </source>
</evidence>
<comment type="similarity">
    <text evidence="2 7">Belongs to the Tic20 family.</text>
</comment>
<feature type="transmembrane region" description="Helical" evidence="7">
    <location>
        <begin position="183"/>
        <end position="202"/>
    </location>
</feature>
<evidence type="ECO:0000256" key="3">
    <source>
        <dbReference type="ARBA" id="ARBA00022692"/>
    </source>
</evidence>
<dbReference type="EMBL" id="JBBPBN010000036">
    <property type="protein sequence ID" value="KAK9001188.1"/>
    <property type="molecule type" value="Genomic_DNA"/>
</dbReference>
<evidence type="ECO:0000256" key="4">
    <source>
        <dbReference type="ARBA" id="ARBA00022780"/>
    </source>
</evidence>
<keyword evidence="6 7" id="KW-0472">Membrane</keyword>
<evidence type="ECO:0000256" key="7">
    <source>
        <dbReference type="RuleBase" id="RU367003"/>
    </source>
</evidence>
<reference evidence="8 9" key="1">
    <citation type="journal article" date="2024" name="G3 (Bethesda)">
        <title>Genome assembly of Hibiscus sabdariffa L. provides insights into metabolisms of medicinal natural products.</title>
        <authorList>
            <person name="Kim T."/>
        </authorList>
    </citation>
    <scope>NUCLEOTIDE SEQUENCE [LARGE SCALE GENOMIC DNA]</scope>
    <source>
        <strain evidence="8">TK-2024</strain>
        <tissue evidence="8">Old leaves</tissue>
    </source>
</reference>
<name>A0ABR2QKH1_9ROSI</name>
<accession>A0ABR2QKH1</accession>
<evidence type="ECO:0000256" key="5">
    <source>
        <dbReference type="ARBA" id="ARBA00022989"/>
    </source>
</evidence>
<protein>
    <recommendedName>
        <fullName evidence="7">Protein TIC 20</fullName>
    </recommendedName>
</protein>
<evidence type="ECO:0000313" key="9">
    <source>
        <dbReference type="Proteomes" id="UP001396334"/>
    </source>
</evidence>
<evidence type="ECO:0000256" key="1">
    <source>
        <dbReference type="ARBA" id="ARBA00004478"/>
    </source>
</evidence>
<feature type="transmembrane region" description="Helical" evidence="7">
    <location>
        <begin position="144"/>
        <end position="162"/>
    </location>
</feature>
<keyword evidence="5 7" id="KW-1133">Transmembrane helix</keyword>
<comment type="caution">
    <text evidence="8">The sequence shown here is derived from an EMBL/GenBank/DDBJ whole genome shotgun (WGS) entry which is preliminary data.</text>
</comment>
<comment type="function">
    <text evidence="7">Involved in protein precursor import into chloroplasts.</text>
</comment>
<feature type="transmembrane region" description="Helical" evidence="7">
    <location>
        <begin position="214"/>
        <end position="239"/>
    </location>
</feature>
<sequence>MAAAAAPTATHSARSYPKLAVPHSFAGLRSRDSILYRRHSVHLGYKPSVAAAAAVNSSLQSSRIRMHSGENEGDHLGLGHKFNVLPRRHRSLLTTRAYKDDKTEKAEWWSRILASAPYLIALQNSDIGFFLQPLLAHYGMFENLIYFIPGAINGFHPWFLIIHRYFGYKWIVKNKDLPHFIRFHSMMGVLLRTSFQLVWYTSKLFPFMQYDGMFGMHFWAAIVLCFILVLLECVGCALAGKYPDIPYLSDAAYAHTRFDIVSFQSPF</sequence>
<dbReference type="PANTHER" id="PTHR33510">
    <property type="entry name" value="PROTEIN TIC 20-II, CHLOROPLASTIC"/>
    <property type="match status" value="1"/>
</dbReference>
<evidence type="ECO:0000256" key="6">
    <source>
        <dbReference type="ARBA" id="ARBA00023136"/>
    </source>
</evidence>
<keyword evidence="9" id="KW-1185">Reference proteome</keyword>
<feature type="transmembrane region" description="Helical" evidence="7">
    <location>
        <begin position="112"/>
        <end position="132"/>
    </location>
</feature>
<keyword evidence="7" id="KW-0150">Chloroplast</keyword>
<dbReference type="PANTHER" id="PTHR33510:SF12">
    <property type="entry name" value="PROTEIN TIC 20-IV, CHLOROPLASTIC"/>
    <property type="match status" value="1"/>
</dbReference>
<gene>
    <name evidence="8" type="ORF">V6N11_082976</name>
</gene>
<keyword evidence="4" id="KW-1001">Plastid inner membrane</keyword>
<comment type="subcellular location">
    <subcellularLocation>
        <location evidence="1">Plastid</location>
        <location evidence="1">Chloroplast inner membrane</location>
        <topology evidence="1">Multi-pass membrane protein</topology>
    </subcellularLocation>
    <subcellularLocation>
        <location evidence="7">Plastid</location>
        <location evidence="7">Chloroplast membrane</location>
        <topology evidence="7">Multi-pass membrane protein</topology>
    </subcellularLocation>
</comment>
<dbReference type="InterPro" id="IPR005691">
    <property type="entry name" value="Tic20"/>
</dbReference>
<keyword evidence="3 7" id="KW-0812">Transmembrane</keyword>
<evidence type="ECO:0000256" key="2">
    <source>
        <dbReference type="ARBA" id="ARBA00009596"/>
    </source>
</evidence>
<proteinExistence type="inferred from homology"/>
<organism evidence="8 9">
    <name type="scientific">Hibiscus sabdariffa</name>
    <name type="common">roselle</name>
    <dbReference type="NCBI Taxonomy" id="183260"/>
    <lineage>
        <taxon>Eukaryota</taxon>
        <taxon>Viridiplantae</taxon>
        <taxon>Streptophyta</taxon>
        <taxon>Embryophyta</taxon>
        <taxon>Tracheophyta</taxon>
        <taxon>Spermatophyta</taxon>
        <taxon>Magnoliopsida</taxon>
        <taxon>eudicotyledons</taxon>
        <taxon>Gunneridae</taxon>
        <taxon>Pentapetalae</taxon>
        <taxon>rosids</taxon>
        <taxon>malvids</taxon>
        <taxon>Malvales</taxon>
        <taxon>Malvaceae</taxon>
        <taxon>Malvoideae</taxon>
        <taxon>Hibiscus</taxon>
    </lineage>
</organism>